<organism evidence="2 3">
    <name type="scientific">Nonomuraea antimicrobica</name>
    <dbReference type="NCBI Taxonomy" id="561173"/>
    <lineage>
        <taxon>Bacteria</taxon>
        <taxon>Bacillati</taxon>
        <taxon>Actinomycetota</taxon>
        <taxon>Actinomycetes</taxon>
        <taxon>Streptosporangiales</taxon>
        <taxon>Streptosporangiaceae</taxon>
        <taxon>Nonomuraea</taxon>
    </lineage>
</organism>
<evidence type="ECO:0000313" key="3">
    <source>
        <dbReference type="Proteomes" id="UP001500902"/>
    </source>
</evidence>
<evidence type="ECO:0000259" key="1">
    <source>
        <dbReference type="Pfam" id="PF14535"/>
    </source>
</evidence>
<name>A0ABP7DYI0_9ACTN</name>
<dbReference type="InterPro" id="IPR028154">
    <property type="entry name" value="AMP-dep_Lig_C"/>
</dbReference>
<dbReference type="Gene3D" id="3.40.50.12780">
    <property type="entry name" value="N-terminal domain of ligase-like"/>
    <property type="match status" value="1"/>
</dbReference>
<dbReference type="Pfam" id="PF14535">
    <property type="entry name" value="AMP-binding_C_2"/>
    <property type="match status" value="1"/>
</dbReference>
<protein>
    <recommendedName>
        <fullName evidence="1">AMP-dependent ligase C-terminal domain-containing protein</fullName>
    </recommendedName>
</protein>
<dbReference type="RefSeq" id="WP_344893701.1">
    <property type="nucleotide sequence ID" value="NZ_BAAAZP010000211.1"/>
</dbReference>
<accession>A0ABP7DYI0</accession>
<evidence type="ECO:0000313" key="2">
    <source>
        <dbReference type="EMBL" id="GAA3710909.1"/>
    </source>
</evidence>
<comment type="caution">
    <text evidence="2">The sequence shown here is derived from an EMBL/GenBank/DDBJ whole genome shotgun (WGS) entry which is preliminary data.</text>
</comment>
<proteinExistence type="predicted"/>
<keyword evidence="3" id="KW-1185">Reference proteome</keyword>
<sequence length="121" mass="13494">MGHAGHAYENAELYRKKFDDAVVKPNSCRSPATTEADLRDTYPYGMFAVPMDEVHRGRKSAHLLRAVHRWLGAAQREAVERAIAKGIKDGVGVSVEVKIVEPETLERSPGMLRRVKDLCAH</sequence>
<dbReference type="Proteomes" id="UP001500902">
    <property type="component" value="Unassembled WGS sequence"/>
</dbReference>
<gene>
    <name evidence="2" type="ORF">GCM10022224_090450</name>
</gene>
<reference evidence="3" key="1">
    <citation type="journal article" date="2019" name="Int. J. Syst. Evol. Microbiol.">
        <title>The Global Catalogue of Microorganisms (GCM) 10K type strain sequencing project: providing services to taxonomists for standard genome sequencing and annotation.</title>
        <authorList>
            <consortium name="The Broad Institute Genomics Platform"/>
            <consortium name="The Broad Institute Genome Sequencing Center for Infectious Disease"/>
            <person name="Wu L."/>
            <person name="Ma J."/>
        </authorList>
    </citation>
    <scope>NUCLEOTIDE SEQUENCE [LARGE SCALE GENOMIC DNA]</scope>
    <source>
        <strain evidence="3">JCM 16904</strain>
    </source>
</reference>
<feature type="domain" description="AMP-dependent ligase C-terminal" evidence="1">
    <location>
        <begin position="74"/>
        <end position="117"/>
    </location>
</feature>
<dbReference type="EMBL" id="BAAAZP010000211">
    <property type="protein sequence ID" value="GAA3710909.1"/>
    <property type="molecule type" value="Genomic_DNA"/>
</dbReference>
<dbReference type="InterPro" id="IPR042099">
    <property type="entry name" value="ANL_N_sf"/>
</dbReference>